<dbReference type="Proteomes" id="UP000054977">
    <property type="component" value="Unassembled WGS sequence"/>
</dbReference>
<name>A0A158IE41_9BURK</name>
<evidence type="ECO:0000313" key="3">
    <source>
        <dbReference type="Proteomes" id="UP000054977"/>
    </source>
</evidence>
<protein>
    <recommendedName>
        <fullName evidence="4">DUF2252 domain-containing protein</fullName>
    </recommendedName>
</protein>
<accession>A0A158IE41</accession>
<feature type="compositionally biased region" description="Basic residues" evidence="1">
    <location>
        <begin position="12"/>
        <end position="23"/>
    </location>
</feature>
<evidence type="ECO:0000256" key="1">
    <source>
        <dbReference type="SAM" id="MobiDB-lite"/>
    </source>
</evidence>
<gene>
    <name evidence="2" type="ORF">AWB65_04607</name>
</gene>
<evidence type="ECO:0008006" key="4">
    <source>
        <dbReference type="Google" id="ProtNLM"/>
    </source>
</evidence>
<sequence>MNALPISDERRARGRAARQKVPRGAHDAIGNVHRDPIELLKRSSAGRVDALVPLRYGRMLPSPFTFYRGSAILQAHDLADTPDSGIHLQICGDCHLSNFGGFATPERALVFDLNDFDETAPGPWEWDLKRLVASFTIAGRHLGHGDVAADEFAFRAAESYRTRMREYAEMGVLDLWYERITFDRMHDAVQTDDARRRIKRGMERAARRTHETILPKLAEQTENEWRIRDAPPSIFHILGKNSLFKPTDEVMTLTAHRDELLAPVMKEYFASMTSERAALLSQFSIHDLVFKVVGVGSVGTRCMVILLIDPHGKPLFLQVKEASKSVVAMFFKGSKHDPKAPSHEGRRVVHGQRLMQAASDPFLGWSTGPFGRSLYMRQLRDMKISAELETFDADAFREYAAICGWGLARAHAKSGGCALEIAGYLGTGQRMADTLVRYGRAYADQVEKDYEVFRAACRDGRLEARSDADMAADFAP</sequence>
<dbReference type="AlphaFoldDB" id="A0A158IE41"/>
<proteinExistence type="predicted"/>
<comment type="caution">
    <text evidence="2">The sequence shown here is derived from an EMBL/GenBank/DDBJ whole genome shotgun (WGS) entry which is preliminary data.</text>
</comment>
<dbReference type="EMBL" id="FCNW02000030">
    <property type="protein sequence ID" value="SAL54401.1"/>
    <property type="molecule type" value="Genomic_DNA"/>
</dbReference>
<dbReference type="RefSeq" id="WP_087669332.1">
    <property type="nucleotide sequence ID" value="NZ_FCNW02000030.1"/>
</dbReference>
<dbReference type="PANTHER" id="PTHR39441">
    <property type="entry name" value="DUF2252 DOMAIN-CONTAINING PROTEIN"/>
    <property type="match status" value="1"/>
</dbReference>
<reference evidence="2" key="1">
    <citation type="submission" date="2016-01" db="EMBL/GenBank/DDBJ databases">
        <authorList>
            <person name="Peeters C."/>
        </authorList>
    </citation>
    <scope>NUCLEOTIDE SEQUENCE [LARGE SCALE GENOMIC DNA]</scope>
    <source>
        <strain evidence="2">LMG 22934</strain>
    </source>
</reference>
<dbReference type="STRING" id="326474.AWB65_04607"/>
<feature type="region of interest" description="Disordered" evidence="1">
    <location>
        <begin position="1"/>
        <end position="23"/>
    </location>
</feature>
<evidence type="ECO:0000313" key="2">
    <source>
        <dbReference type="EMBL" id="SAL54401.1"/>
    </source>
</evidence>
<organism evidence="2 3">
    <name type="scientific">Caballeronia humi</name>
    <dbReference type="NCBI Taxonomy" id="326474"/>
    <lineage>
        <taxon>Bacteria</taxon>
        <taxon>Pseudomonadati</taxon>
        <taxon>Pseudomonadota</taxon>
        <taxon>Betaproteobacteria</taxon>
        <taxon>Burkholderiales</taxon>
        <taxon>Burkholderiaceae</taxon>
        <taxon>Caballeronia</taxon>
    </lineage>
</organism>
<keyword evidence="3" id="KW-1185">Reference proteome</keyword>
<dbReference type="PANTHER" id="PTHR39441:SF1">
    <property type="entry name" value="DUF2252 DOMAIN-CONTAINING PROTEIN"/>
    <property type="match status" value="1"/>
</dbReference>
<dbReference type="Pfam" id="PF10009">
    <property type="entry name" value="DUF2252"/>
    <property type="match status" value="1"/>
</dbReference>
<dbReference type="InterPro" id="IPR018721">
    <property type="entry name" value="DUF2252"/>
</dbReference>